<proteinExistence type="predicted"/>
<comment type="caution">
    <text evidence="2">The sequence shown here is derived from an EMBL/GenBank/DDBJ whole genome shotgun (WGS) entry which is preliminary data.</text>
</comment>
<dbReference type="InterPro" id="IPR040840">
    <property type="entry name" value="TcA_TcB_BD"/>
</dbReference>
<protein>
    <recommendedName>
        <fullName evidence="1">Tc toxin complex TcA C-terminal TcB-binding domain-containing protein</fullName>
    </recommendedName>
</protein>
<feature type="domain" description="Tc toxin complex TcA C-terminal TcB-binding" evidence="1">
    <location>
        <begin position="978"/>
        <end position="1149"/>
    </location>
</feature>
<sequence length="1405" mass="152451">MDIISVDRALLVGGRLLHHQTGYPIEGLTVAAEIRSRTGEPRIVATTISGTGGAFHLIGDQDALPRDAELVLEVRDGAGAIWLRTGDIAAVRGSEVLALAVPVPAARPSAQEWRDFAARLAERRHSRLHEAIGHLVLVAAKESVVGDWPIAMRHVMASQLERALIDPTGVLTRRAAPPTFVGVHARDEWAAYRRLVESPPDPAVSTALDRAEGLFASYPAAYRADWETQLDLLGTGDLGSSVSMFEHLYLSDSVGSIPMPYQDSPLVPYRDYLRTLYAGASPSDEGMQANVDALRTRFHQSFTTSDGLQRRANAILIGIVREILTAPVGDQYGFGIPSADIEAQGARPDREYLDDLISLTGVSAAELGRRYRLDLGQSDAATTTRVDQNIATLQSFFRDGYQSRKDPFPIIKSKLLGQAPFFLYYDEWLRRTGPFYAENLYRLTDTYTCGVDPEYQPGVIANSALDQEWFQQAVDIEQKLADGHGHLRKGEYDDAVTSYREAAALADAALQGSIDVFRKKISWNMSYDEAWEEMQARVDNLGGQFRARPMATEADLDAFDYAVRWEGRFWPDTYGNDEIQDWLITNIGYRWLALVRLRAFVLPACFADVALATGDYASAMYQLSLATKQLGRGPMGIVAPYRDVIAEDIGSYNSGNLYRKGPLPYTIDVTAQPPSGLVDENQELIALARRFHDHVLHPMELRWLALRRGEVLMEWAGALYRSGEEALSQRARELYKAVLFVTGAGPAISPRWDAKPPNLYFNGTQNPALTVLRGEATKGIAQIDAGLNYYGADDSLVPHLRYRTLKEAADRFAAAAKSAETDLLVYIGKIEDALIEQMLHANMLTKAQLQASIAGEQAEIAKFEVGLAQRQVTAVQAEIKKKKAELADDSGFFDQFVDFLGGMKDAVQGLASSPGASAGASSLAGSEALAAGGGMMAGYAVFVYAGITSLNSVNDHLASLDKQIDALEDNALPLAQAQVAARQRQVTIANLQQQIASADAVLALDLIQFAQLRFLNVDFWTELARLTRRTLRRYLFLGGRFAWLAERALAYEQDRPLDVVRLDYVPVKFQGITGAGQLRADLAELEAVRLDGLRQALPVRQTWSLAFDFPIQFAQLKATGKCEFHTSDALARVAHPGTYAHRIESVRVRPQNLQGIDPYRGLVRNTGLSSVTRADGSSHLSLRFEDALPLGAPSADGWVATPAADETLGLFEGSGVNTSWVLELPAGANPHGLADLADVLLTMEARAHYSPPLYDESKPPTAVQKYVVVSAAKHAPDAMAALRDPEISTVTLTFDLSQVGLPSAEANRQVTNAFVVLAGPGDGIGSLEVTAAEDNATTVPLASGVALSNAGALANGQPAQPLNALVGASATQAFTVSLTKAGFAGTDLAKATDVVLGIEYTADLP</sequence>
<evidence type="ECO:0000313" key="2">
    <source>
        <dbReference type="EMBL" id="GAA1712337.1"/>
    </source>
</evidence>
<evidence type="ECO:0000313" key="3">
    <source>
        <dbReference type="Proteomes" id="UP001500280"/>
    </source>
</evidence>
<evidence type="ECO:0000259" key="1">
    <source>
        <dbReference type="Pfam" id="PF18276"/>
    </source>
</evidence>
<gene>
    <name evidence="2" type="ORF">GCM10009745_70640</name>
</gene>
<dbReference type="Pfam" id="PF18276">
    <property type="entry name" value="TcA_TcB_BD"/>
    <property type="match status" value="1"/>
</dbReference>
<dbReference type="Proteomes" id="UP001500280">
    <property type="component" value="Unassembled WGS sequence"/>
</dbReference>
<reference evidence="3" key="1">
    <citation type="journal article" date="2019" name="Int. J. Syst. Evol. Microbiol.">
        <title>The Global Catalogue of Microorganisms (GCM) 10K type strain sequencing project: providing services to taxonomists for standard genome sequencing and annotation.</title>
        <authorList>
            <consortium name="The Broad Institute Genomics Platform"/>
            <consortium name="The Broad Institute Genome Sequencing Center for Infectious Disease"/>
            <person name="Wu L."/>
            <person name="Ma J."/>
        </authorList>
    </citation>
    <scope>NUCLEOTIDE SEQUENCE [LARGE SCALE GENOMIC DNA]</scope>
    <source>
        <strain evidence="3">JCM 14307</strain>
    </source>
</reference>
<organism evidence="2 3">
    <name type="scientific">Kribbella yunnanensis</name>
    <dbReference type="NCBI Taxonomy" id="190194"/>
    <lineage>
        <taxon>Bacteria</taxon>
        <taxon>Bacillati</taxon>
        <taxon>Actinomycetota</taxon>
        <taxon>Actinomycetes</taxon>
        <taxon>Propionibacteriales</taxon>
        <taxon>Kribbellaceae</taxon>
        <taxon>Kribbella</taxon>
    </lineage>
</organism>
<dbReference type="RefSeq" id="WP_344162186.1">
    <property type="nucleotide sequence ID" value="NZ_BAAANF010000023.1"/>
</dbReference>
<dbReference type="EMBL" id="BAAANF010000023">
    <property type="protein sequence ID" value="GAA1712337.1"/>
    <property type="molecule type" value="Genomic_DNA"/>
</dbReference>
<keyword evidence="3" id="KW-1185">Reference proteome</keyword>
<accession>A0ABP4UV19</accession>
<name>A0ABP4UV19_9ACTN</name>